<evidence type="ECO:0000256" key="4">
    <source>
        <dbReference type="SAM" id="SignalP"/>
    </source>
</evidence>
<name>A0ABX1X350_9BACL</name>
<evidence type="ECO:0000313" key="6">
    <source>
        <dbReference type="Proteomes" id="UP000653578"/>
    </source>
</evidence>
<keyword evidence="4" id="KW-0732">Signal</keyword>
<dbReference type="Pfam" id="PF01547">
    <property type="entry name" value="SBP_bac_1"/>
    <property type="match status" value="1"/>
</dbReference>
<dbReference type="PANTHER" id="PTHR43649:SF29">
    <property type="entry name" value="OSMOPROTECTIVE COMPOUNDS-BINDING PROTEIN GGTB"/>
    <property type="match status" value="1"/>
</dbReference>
<protein>
    <submittedName>
        <fullName evidence="5">Extracellular solute-binding protein</fullName>
    </submittedName>
</protein>
<evidence type="ECO:0000256" key="3">
    <source>
        <dbReference type="SAM" id="MobiDB-lite"/>
    </source>
</evidence>
<sequence length="439" mass="48019">MANVKSLAVVLLASAITLSACGQSSSNTSTQTNEPEKTATSQPTDKKPVTLKVLVASDWLKEKKWQIVFDDWQQKTGNKLDIQSAPVNNYKDLVNTRLATNDAPDLLFYWSNEGAVKALQPEKNLLDLSNESYISRINPATKKYSFGGSGKTYGIPVTGMSVSGVIYNKKVFADLGLSIPKTYDEFLAICEKIKAAGKTPVYEAGKEGWPLQLFSFSAMTNVIKKQPELMGNISTRKTTLDQVPEFVDALQKQKDLVTKGYLNKDLFSATYDMSLEQVSSGKSAMIFQADWAIDPLLTKYPDAQIGMFPLPWDGDPYAGVSDPNGLYVFKNSKNLDAAKDFLNFFSSEQELTKYFNTVKSIPTWTGLTISLNQGTADMKTYVDAGKAAPFFNSLTPVEIGDYQGLLQQMYGGTMSPKEVAVGLQANLDKAAKAAGVTGF</sequence>
<dbReference type="PROSITE" id="PS51257">
    <property type="entry name" value="PROKAR_LIPOPROTEIN"/>
    <property type="match status" value="1"/>
</dbReference>
<evidence type="ECO:0000313" key="5">
    <source>
        <dbReference type="EMBL" id="NOU62832.1"/>
    </source>
</evidence>
<dbReference type="EMBL" id="WHNY01000005">
    <property type="protein sequence ID" value="NOU62832.1"/>
    <property type="molecule type" value="Genomic_DNA"/>
</dbReference>
<keyword evidence="2" id="KW-0813">Transport</keyword>
<reference evidence="5 6" key="1">
    <citation type="submission" date="2019-10" db="EMBL/GenBank/DDBJ databases">
        <title>Description of Paenibacillus humi sp. nov.</title>
        <authorList>
            <person name="Carlier A."/>
            <person name="Qi S."/>
        </authorList>
    </citation>
    <scope>NUCLEOTIDE SEQUENCE [LARGE SCALE GENOMIC DNA]</scope>
    <source>
        <strain evidence="5 6">LMG 31461</strain>
    </source>
</reference>
<proteinExistence type="inferred from homology"/>
<evidence type="ECO:0000256" key="2">
    <source>
        <dbReference type="ARBA" id="ARBA00022448"/>
    </source>
</evidence>
<dbReference type="InterPro" id="IPR006059">
    <property type="entry name" value="SBP"/>
</dbReference>
<evidence type="ECO:0000256" key="1">
    <source>
        <dbReference type="ARBA" id="ARBA00008520"/>
    </source>
</evidence>
<comment type="similarity">
    <text evidence="1">Belongs to the bacterial solute-binding protein 1 family.</text>
</comment>
<dbReference type="Gene3D" id="3.40.190.10">
    <property type="entry name" value="Periplasmic binding protein-like II"/>
    <property type="match status" value="2"/>
</dbReference>
<feature type="signal peptide" evidence="4">
    <location>
        <begin position="1"/>
        <end position="22"/>
    </location>
</feature>
<feature type="region of interest" description="Disordered" evidence="3">
    <location>
        <begin position="22"/>
        <end position="45"/>
    </location>
</feature>
<feature type="chain" id="PRO_5045775377" evidence="4">
    <location>
        <begin position="23"/>
        <end position="439"/>
    </location>
</feature>
<accession>A0ABX1X350</accession>
<dbReference type="SUPFAM" id="SSF53850">
    <property type="entry name" value="Periplasmic binding protein-like II"/>
    <property type="match status" value="1"/>
</dbReference>
<feature type="compositionally biased region" description="Low complexity" evidence="3">
    <location>
        <begin position="23"/>
        <end position="33"/>
    </location>
</feature>
<keyword evidence="6" id="KW-1185">Reference proteome</keyword>
<dbReference type="Proteomes" id="UP000653578">
    <property type="component" value="Unassembled WGS sequence"/>
</dbReference>
<organism evidence="5 6">
    <name type="scientific">Paenibacillus plantarum</name>
    <dbReference type="NCBI Taxonomy" id="2654975"/>
    <lineage>
        <taxon>Bacteria</taxon>
        <taxon>Bacillati</taxon>
        <taxon>Bacillota</taxon>
        <taxon>Bacilli</taxon>
        <taxon>Bacillales</taxon>
        <taxon>Paenibacillaceae</taxon>
        <taxon>Paenibacillus</taxon>
    </lineage>
</organism>
<dbReference type="InterPro" id="IPR050490">
    <property type="entry name" value="Bact_solute-bd_prot1"/>
</dbReference>
<gene>
    <name evidence="5" type="ORF">GC096_02060</name>
</gene>
<dbReference type="RefSeq" id="WP_171628648.1">
    <property type="nucleotide sequence ID" value="NZ_WHNY01000005.1"/>
</dbReference>
<comment type="caution">
    <text evidence="5">The sequence shown here is derived from an EMBL/GenBank/DDBJ whole genome shotgun (WGS) entry which is preliminary data.</text>
</comment>
<dbReference type="PANTHER" id="PTHR43649">
    <property type="entry name" value="ARABINOSE-BINDING PROTEIN-RELATED"/>
    <property type="match status" value="1"/>
</dbReference>